<evidence type="ECO:0000256" key="3">
    <source>
        <dbReference type="ARBA" id="ARBA00022801"/>
    </source>
</evidence>
<dbReference type="GO" id="GO:0016052">
    <property type="term" value="P:carbohydrate catabolic process"/>
    <property type="evidence" value="ECO:0007669"/>
    <property type="project" value="InterPro"/>
</dbReference>
<dbReference type="InterPro" id="IPR002252">
    <property type="entry name" value="Glyco_hydro_36"/>
</dbReference>
<dbReference type="InterPro" id="IPR013780">
    <property type="entry name" value="Glyco_hydro_b"/>
</dbReference>
<dbReference type="PRINTS" id="PR00743">
    <property type="entry name" value="GLHYDRLASE36"/>
</dbReference>
<dbReference type="SUPFAM" id="SSF51445">
    <property type="entry name" value="(Trans)glycosidases"/>
    <property type="match status" value="1"/>
</dbReference>
<dbReference type="InterPro" id="IPR050985">
    <property type="entry name" value="Alpha-glycosidase_related"/>
</dbReference>
<evidence type="ECO:0000259" key="8">
    <source>
        <dbReference type="Pfam" id="PF16875"/>
    </source>
</evidence>
<dbReference type="AlphaFoldDB" id="A0A9D1CZG4"/>
<feature type="domain" description="Glycosyl hydrolase family 36 N-terminal" evidence="8">
    <location>
        <begin position="29"/>
        <end position="286"/>
    </location>
</feature>
<dbReference type="CDD" id="cd14791">
    <property type="entry name" value="GH36"/>
    <property type="match status" value="1"/>
</dbReference>
<evidence type="ECO:0000256" key="5">
    <source>
        <dbReference type="PIRNR" id="PIRNR005536"/>
    </source>
</evidence>
<gene>
    <name evidence="9" type="ORF">IAB26_02490</name>
</gene>
<name>A0A9D1CZG4_9FIRM</name>
<dbReference type="InterPro" id="IPR017853">
    <property type="entry name" value="GH"/>
</dbReference>
<dbReference type="PIRSF" id="PIRSF005536">
    <property type="entry name" value="Agal"/>
    <property type="match status" value="1"/>
</dbReference>
<dbReference type="InterPro" id="IPR031705">
    <property type="entry name" value="Glyco_hydro_36_C"/>
</dbReference>
<evidence type="ECO:0000313" key="9">
    <source>
        <dbReference type="EMBL" id="HIQ95406.1"/>
    </source>
</evidence>
<dbReference type="Proteomes" id="UP000886886">
    <property type="component" value="Unassembled WGS sequence"/>
</dbReference>
<dbReference type="FunFam" id="3.20.20.70:FF:000118">
    <property type="entry name" value="Alpha-galactosidase"/>
    <property type="match status" value="1"/>
</dbReference>
<protein>
    <recommendedName>
        <fullName evidence="2 5">Alpha-galactosidase</fullName>
        <ecNumber evidence="2 5">3.2.1.22</ecNumber>
    </recommendedName>
</protein>
<dbReference type="EC" id="3.2.1.22" evidence="2 5"/>
<accession>A0A9D1CZG4</accession>
<evidence type="ECO:0000256" key="2">
    <source>
        <dbReference type="ARBA" id="ARBA00012755"/>
    </source>
</evidence>
<dbReference type="InterPro" id="IPR038417">
    <property type="entry name" value="Alpga-gal_N_sf"/>
</dbReference>
<dbReference type="InterPro" id="IPR013785">
    <property type="entry name" value="Aldolase_TIM"/>
</dbReference>
<dbReference type="Gene3D" id="3.20.20.70">
    <property type="entry name" value="Aldolase class I"/>
    <property type="match status" value="1"/>
</dbReference>
<comment type="caution">
    <text evidence="9">The sequence shown here is derived from an EMBL/GenBank/DDBJ whole genome shotgun (WGS) entry which is preliminary data.</text>
</comment>
<dbReference type="Pfam" id="PF02065">
    <property type="entry name" value="Melibiase"/>
    <property type="match status" value="1"/>
</dbReference>
<evidence type="ECO:0000313" key="10">
    <source>
        <dbReference type="Proteomes" id="UP000886886"/>
    </source>
</evidence>
<dbReference type="Pfam" id="PF16875">
    <property type="entry name" value="Glyco_hydro_36N"/>
    <property type="match status" value="1"/>
</dbReference>
<dbReference type="GO" id="GO:0004557">
    <property type="term" value="F:alpha-galactosidase activity"/>
    <property type="evidence" value="ECO:0007669"/>
    <property type="project" value="UniProtKB-UniRule"/>
</dbReference>
<evidence type="ECO:0000256" key="1">
    <source>
        <dbReference type="ARBA" id="ARBA00001255"/>
    </source>
</evidence>
<dbReference type="PANTHER" id="PTHR43053">
    <property type="entry name" value="GLYCOSIDASE FAMILY 31"/>
    <property type="match status" value="1"/>
</dbReference>
<dbReference type="EMBL" id="DVFT01000032">
    <property type="protein sequence ID" value="HIQ95406.1"/>
    <property type="molecule type" value="Genomic_DNA"/>
</dbReference>
<dbReference type="InterPro" id="IPR031704">
    <property type="entry name" value="Glyco_hydro_36_N"/>
</dbReference>
<comment type="similarity">
    <text evidence="5">Belongs to the glycosyl hydrolase.</text>
</comment>
<evidence type="ECO:0000256" key="4">
    <source>
        <dbReference type="ARBA" id="ARBA00023295"/>
    </source>
</evidence>
<reference evidence="9" key="1">
    <citation type="submission" date="2020-10" db="EMBL/GenBank/DDBJ databases">
        <authorList>
            <person name="Gilroy R."/>
        </authorList>
    </citation>
    <scope>NUCLEOTIDE SEQUENCE</scope>
    <source>
        <strain evidence="9">ChiSjej3B21-11622</strain>
    </source>
</reference>
<organism evidence="9 10">
    <name type="scientific">Candidatus Limivivens merdigallinarum</name>
    <dbReference type="NCBI Taxonomy" id="2840859"/>
    <lineage>
        <taxon>Bacteria</taxon>
        <taxon>Bacillati</taxon>
        <taxon>Bacillota</taxon>
        <taxon>Clostridia</taxon>
        <taxon>Lachnospirales</taxon>
        <taxon>Lachnospiraceae</taxon>
        <taxon>Lachnospiraceae incertae sedis</taxon>
        <taxon>Candidatus Limivivens</taxon>
    </lineage>
</organism>
<evidence type="ECO:0000256" key="6">
    <source>
        <dbReference type="PIRSR" id="PIRSR005536-1"/>
    </source>
</evidence>
<comment type="catalytic activity">
    <reaction evidence="1 5">
        <text>Hydrolysis of terminal, non-reducing alpha-D-galactose residues in alpha-D-galactosides, including galactose oligosaccharides, galactomannans and galactolipids.</text>
        <dbReference type="EC" id="3.2.1.22"/>
    </reaction>
</comment>
<dbReference type="PANTHER" id="PTHR43053:SF3">
    <property type="entry name" value="ALPHA-GALACTOSIDASE C-RELATED"/>
    <property type="match status" value="1"/>
</dbReference>
<reference evidence="9" key="2">
    <citation type="journal article" date="2021" name="PeerJ">
        <title>Extensive microbial diversity within the chicken gut microbiome revealed by metagenomics and culture.</title>
        <authorList>
            <person name="Gilroy R."/>
            <person name="Ravi A."/>
            <person name="Getino M."/>
            <person name="Pursley I."/>
            <person name="Horton D.L."/>
            <person name="Alikhan N.F."/>
            <person name="Baker D."/>
            <person name="Gharbi K."/>
            <person name="Hall N."/>
            <person name="Watson M."/>
            <person name="Adriaenssens E.M."/>
            <person name="Foster-Nyarko E."/>
            <person name="Jarju S."/>
            <person name="Secka A."/>
            <person name="Antonio M."/>
            <person name="Oren A."/>
            <person name="Chaudhuri R.R."/>
            <person name="La Ragione R."/>
            <person name="Hildebrand F."/>
            <person name="Pallen M.J."/>
        </authorList>
    </citation>
    <scope>NUCLEOTIDE SEQUENCE</scope>
    <source>
        <strain evidence="9">ChiSjej3B21-11622</strain>
    </source>
</reference>
<keyword evidence="3 5" id="KW-0378">Hydrolase</keyword>
<feature type="domain" description="Glycosyl hydrolase family 36 C-terminal" evidence="7">
    <location>
        <begin position="653"/>
        <end position="729"/>
    </location>
</feature>
<keyword evidence="4 5" id="KW-0326">Glycosidase</keyword>
<dbReference type="Pfam" id="PF16874">
    <property type="entry name" value="Glyco_hydro_36C"/>
    <property type="match status" value="1"/>
</dbReference>
<sequence>MGIFYEEGKRIFYLTTKQTLYQMVVEEKGYLLHTYYGERADGEDFSYLITRYDRGFSGNPNSAEGDRTFSLDALPQEFPSLGAADYRTTGLELTNGDGSFAFEGIYEGHKIYSGAYKPEGMPGLKPEKDEDVQSLEITLKDVASGVKLILCYTVFEEKDVIMRAARLQNDSHETITVTKLSSVSLDFLESGYDLIHFDGRHAMEREMHREPLGFGARQFGSVRGTSSHQSNPFFILCQRGADEDRGDCYGFSLIYSGNFQFTAEKDQYDQTRVTMGIHPYQFSWQLRSGESFATPAVALAFSSEGLTGLSHLYHDLYRRNLSSSPFLKKRRPVLINSWEAAYFDLDHDSLVKMAKEALPMGVNLFVLDDGWFGRRDNDDKALGDWEVNTKKLPKGLSGLAEEINALGMEFGLWVEPEMVSEDSELYRAHPDWCLSVPGRKGARGRFQMVLDLSRKEVQDFILDVMDRLLADANITYIKWDMNRSLTDVYSRARGKEEQGTVFHRYVCGLYRILEELTGKWPQVLFEGCSGGGGRFDAGMLAYHPQIWCSDNTDAINRLKIQYGTSFGYPISAMGAHVSVCPNHQTGRVVPLKTRGITAMSGTFGYELDPTKLTEEEKKECGELTRKFDCYYDLIFYGDYYRLTNPYEEGEGFMAWEFADKEKKEALVSIVITDKEPNDAQRYLRLKGLKRDAKYRVEGLDLIVSGQALLKAGIPVPRELHEYDSVQFHLTEQ</sequence>
<proteinExistence type="inferred from homology"/>
<dbReference type="PROSITE" id="PS00512">
    <property type="entry name" value="ALPHA_GALACTOSIDASE"/>
    <property type="match status" value="1"/>
</dbReference>
<dbReference type="Gene3D" id="2.60.40.1180">
    <property type="entry name" value="Golgi alpha-mannosidase II"/>
    <property type="match status" value="1"/>
</dbReference>
<dbReference type="Gene3D" id="2.70.98.60">
    <property type="entry name" value="alpha-galactosidase from lactobacil brevis"/>
    <property type="match status" value="1"/>
</dbReference>
<feature type="active site" description="Nucleophile" evidence="6">
    <location>
        <position position="480"/>
    </location>
</feature>
<dbReference type="InterPro" id="IPR000111">
    <property type="entry name" value="Glyco_hydro_27/36_CS"/>
</dbReference>
<feature type="active site" description="Proton donor" evidence="6">
    <location>
        <position position="550"/>
    </location>
</feature>
<evidence type="ECO:0000259" key="7">
    <source>
        <dbReference type="Pfam" id="PF16874"/>
    </source>
</evidence>